<organism evidence="5 6">
    <name type="scientific">Methanobacterium congolense</name>
    <dbReference type="NCBI Taxonomy" id="118062"/>
    <lineage>
        <taxon>Archaea</taxon>
        <taxon>Methanobacteriati</taxon>
        <taxon>Methanobacteriota</taxon>
        <taxon>Methanomada group</taxon>
        <taxon>Methanobacteria</taxon>
        <taxon>Methanobacteriales</taxon>
        <taxon>Methanobacteriaceae</taxon>
        <taxon>Methanobacterium</taxon>
    </lineage>
</organism>
<dbReference type="Pfam" id="PF00072">
    <property type="entry name" value="Response_reg"/>
    <property type="match status" value="1"/>
</dbReference>
<dbReference type="InterPro" id="IPR011006">
    <property type="entry name" value="CheY-like_superfamily"/>
</dbReference>
<dbReference type="Gene3D" id="3.40.50.2300">
    <property type="match status" value="1"/>
</dbReference>
<evidence type="ECO:0000256" key="3">
    <source>
        <dbReference type="PROSITE-ProRule" id="PRU00169"/>
    </source>
</evidence>
<reference evidence="5 6" key="1">
    <citation type="submission" date="2016-08" db="EMBL/GenBank/DDBJ databases">
        <authorList>
            <person name="Seilhamer J.J."/>
        </authorList>
    </citation>
    <scope>NUCLEOTIDE SEQUENCE [LARGE SCALE GENOMIC DNA]</scope>
    <source>
        <strain evidence="5">Buetzberg</strain>
    </source>
</reference>
<dbReference type="GO" id="GO:0000160">
    <property type="term" value="P:phosphorelay signal transduction system"/>
    <property type="evidence" value="ECO:0007669"/>
    <property type="project" value="UniProtKB-KW"/>
</dbReference>
<keyword evidence="2" id="KW-0902">Two-component regulatory system</keyword>
<keyword evidence="1" id="KW-0597">Phosphoprotein</keyword>
<evidence type="ECO:0000313" key="6">
    <source>
        <dbReference type="Proteomes" id="UP000094707"/>
    </source>
</evidence>
<dbReference type="InterPro" id="IPR001789">
    <property type="entry name" value="Sig_transdc_resp-reg_receiver"/>
</dbReference>
<evidence type="ECO:0000313" key="5">
    <source>
        <dbReference type="EMBL" id="SCG86243.1"/>
    </source>
</evidence>
<dbReference type="STRING" id="118062.MCBB_1688"/>
<protein>
    <submittedName>
        <fullName evidence="5">Phyllosphere-induced regulator PhyR</fullName>
    </submittedName>
</protein>
<name>A0A1D3L3V7_9EURY</name>
<dbReference type="Proteomes" id="UP000094707">
    <property type="component" value="Chromosome I"/>
</dbReference>
<dbReference type="PATRIC" id="fig|129848.4.peg.1728"/>
<dbReference type="RefSeq" id="WP_071907322.1">
    <property type="nucleotide sequence ID" value="NZ_LT607756.1"/>
</dbReference>
<feature type="domain" description="Response regulatory" evidence="4">
    <location>
        <begin position="2"/>
        <end position="117"/>
    </location>
</feature>
<dbReference type="EMBL" id="LT607756">
    <property type="protein sequence ID" value="SCG86243.1"/>
    <property type="molecule type" value="Genomic_DNA"/>
</dbReference>
<evidence type="ECO:0000256" key="1">
    <source>
        <dbReference type="ARBA" id="ARBA00022553"/>
    </source>
</evidence>
<dbReference type="InterPro" id="IPR050595">
    <property type="entry name" value="Bact_response_regulator"/>
</dbReference>
<dbReference type="PANTHER" id="PTHR44591:SF14">
    <property type="entry name" value="PROTEIN PILG"/>
    <property type="match status" value="1"/>
</dbReference>
<dbReference type="KEGG" id="mcub:MCBB_1688"/>
<evidence type="ECO:0000259" key="4">
    <source>
        <dbReference type="PROSITE" id="PS50110"/>
    </source>
</evidence>
<dbReference type="SUPFAM" id="SSF52172">
    <property type="entry name" value="CheY-like"/>
    <property type="match status" value="1"/>
</dbReference>
<dbReference type="OrthoDB" id="9652at2157"/>
<dbReference type="GeneID" id="30412525"/>
<gene>
    <name evidence="5" type="primary">phyR</name>
    <name evidence="5" type="ORF">MCBB_1688</name>
</gene>
<keyword evidence="6" id="KW-1185">Reference proteome</keyword>
<dbReference type="PANTHER" id="PTHR44591">
    <property type="entry name" value="STRESS RESPONSE REGULATOR PROTEIN 1"/>
    <property type="match status" value="1"/>
</dbReference>
<proteinExistence type="predicted"/>
<dbReference type="PROSITE" id="PS50110">
    <property type="entry name" value="RESPONSE_REGULATORY"/>
    <property type="match status" value="1"/>
</dbReference>
<comment type="caution">
    <text evidence="3">Lacks conserved residue(s) required for the propagation of feature annotation.</text>
</comment>
<evidence type="ECO:0000256" key="2">
    <source>
        <dbReference type="ARBA" id="ARBA00023012"/>
    </source>
</evidence>
<dbReference type="SMART" id="SM00448">
    <property type="entry name" value="REC"/>
    <property type="match status" value="1"/>
</dbReference>
<accession>A0A1D3L3V7</accession>
<sequence>MDILIVEGESSTVSYLRTIIGRLGHEVVAVVSSGNEAVKKAGDLNPDLVLININLKGKMSGVESAKEIKNRYNIPIIFLTVFIKNCLVKSLQLPEDAVVLSKPISQGKLEYCISRVFSDKE</sequence>
<dbReference type="AlphaFoldDB" id="A0A1D3L3V7"/>